<accession>A0A081P4G5</accession>
<gene>
    <name evidence="1" type="ORF">ET33_02385</name>
</gene>
<proteinExistence type="predicted"/>
<evidence type="ECO:0000313" key="2">
    <source>
        <dbReference type="Proteomes" id="UP000028123"/>
    </source>
</evidence>
<dbReference type="AlphaFoldDB" id="A0A081P4G5"/>
<dbReference type="Proteomes" id="UP000028123">
    <property type="component" value="Unassembled WGS sequence"/>
</dbReference>
<keyword evidence="2" id="KW-1185">Reference proteome</keyword>
<name>A0A081P4G5_9BACL</name>
<dbReference type="RefSeq" id="WP_036681898.1">
    <property type="nucleotide sequence ID" value="NZ_JNVM01000010.1"/>
</dbReference>
<dbReference type="EMBL" id="JNVM01000010">
    <property type="protein sequence ID" value="KEQ25588.1"/>
    <property type="molecule type" value="Genomic_DNA"/>
</dbReference>
<sequence>MANPKTPNLQLNKVDRSSPSTTYFDTKSLIDENMELIDANVALKKDVNAVREDHTKPLVIEVRTSDPVNPEIGRMWILVDKTLIGK</sequence>
<comment type="caution">
    <text evidence="1">The sequence shown here is derived from an EMBL/GenBank/DDBJ whole genome shotgun (WGS) entry which is preliminary data.</text>
</comment>
<protein>
    <submittedName>
        <fullName evidence="1">Uncharacterized protein</fullName>
    </submittedName>
</protein>
<dbReference type="OrthoDB" id="2667328at2"/>
<evidence type="ECO:0000313" key="1">
    <source>
        <dbReference type="EMBL" id="KEQ25588.1"/>
    </source>
</evidence>
<reference evidence="1 2" key="1">
    <citation type="submission" date="2014-06" db="EMBL/GenBank/DDBJ databases">
        <title>Draft genome sequence of Paenibacillus sp. MSt1.</title>
        <authorList>
            <person name="Aw Y.K."/>
            <person name="Ong K.S."/>
            <person name="Gan H.M."/>
            <person name="Lee S.M."/>
        </authorList>
    </citation>
    <scope>NUCLEOTIDE SEQUENCE [LARGE SCALE GENOMIC DNA]</scope>
    <source>
        <strain evidence="1 2">MSt1</strain>
    </source>
</reference>
<organism evidence="1 2">
    <name type="scientific">Paenibacillus tyrfis</name>
    <dbReference type="NCBI Taxonomy" id="1501230"/>
    <lineage>
        <taxon>Bacteria</taxon>
        <taxon>Bacillati</taxon>
        <taxon>Bacillota</taxon>
        <taxon>Bacilli</taxon>
        <taxon>Bacillales</taxon>
        <taxon>Paenibacillaceae</taxon>
        <taxon>Paenibacillus</taxon>
    </lineage>
</organism>